<proteinExistence type="predicted"/>
<feature type="signal peptide" evidence="1">
    <location>
        <begin position="1"/>
        <end position="19"/>
    </location>
</feature>
<dbReference type="Gene3D" id="2.30.39.10">
    <property type="entry name" value="Alpha-1-antitrypsin, domain 1"/>
    <property type="match status" value="1"/>
</dbReference>
<feature type="chain" id="PRO_5045157328" evidence="1">
    <location>
        <begin position="20"/>
        <end position="254"/>
    </location>
</feature>
<evidence type="ECO:0000313" key="3">
    <source>
        <dbReference type="Proteomes" id="UP001162483"/>
    </source>
</evidence>
<organism evidence="2 3">
    <name type="scientific">Staurois parvus</name>
    <dbReference type="NCBI Taxonomy" id="386267"/>
    <lineage>
        <taxon>Eukaryota</taxon>
        <taxon>Metazoa</taxon>
        <taxon>Chordata</taxon>
        <taxon>Craniata</taxon>
        <taxon>Vertebrata</taxon>
        <taxon>Euteleostomi</taxon>
        <taxon>Amphibia</taxon>
        <taxon>Batrachia</taxon>
        <taxon>Anura</taxon>
        <taxon>Neobatrachia</taxon>
        <taxon>Ranoidea</taxon>
        <taxon>Ranidae</taxon>
        <taxon>Staurois</taxon>
    </lineage>
</organism>
<evidence type="ECO:0000313" key="2">
    <source>
        <dbReference type="EMBL" id="CAI9609332.1"/>
    </source>
</evidence>
<dbReference type="Proteomes" id="UP001162483">
    <property type="component" value="Unassembled WGS sequence"/>
</dbReference>
<comment type="caution">
    <text evidence="2">The sequence shown here is derived from an EMBL/GenBank/DDBJ whole genome shotgun (WGS) entry which is preliminary data.</text>
</comment>
<dbReference type="InterPro" id="IPR036186">
    <property type="entry name" value="Serpin_sf"/>
</dbReference>
<dbReference type="InterPro" id="IPR042178">
    <property type="entry name" value="Serpin_sf_1"/>
</dbReference>
<evidence type="ECO:0000256" key="1">
    <source>
        <dbReference type="SAM" id="SignalP"/>
    </source>
</evidence>
<accession>A0ABN9GKE7</accession>
<name>A0ABN9GKE7_9NEOB</name>
<sequence length="254" mass="27973">MKALLFLCVSAALIQVAVLHDGYLKMKVNNHYPPLNSQDYIYMIAAFKTEALGGLFEALEDPDSSLRPTKDTTIFVHKNWHHENPNMPTVSKDFASPDSAMNSVNTFVKDKTSGKILNLVTNINEDTVSVIVNTNNALKVPSAGGTGWSKKLDGQYKMVENKDLGVTLIEMPYSPYLSILLAIPSPGRADDVGKSLTPPTIEALRKSMTLQQVRVDVPRATLYAASFMAVDIVTFDGQELVRTKYGYKLSAQFP</sequence>
<dbReference type="Gene3D" id="3.30.497.10">
    <property type="entry name" value="Antithrombin, subunit I, domain 2"/>
    <property type="match status" value="1"/>
</dbReference>
<dbReference type="SUPFAM" id="SSF56574">
    <property type="entry name" value="Serpins"/>
    <property type="match status" value="1"/>
</dbReference>
<gene>
    <name evidence="2" type="ORF">SPARVUS_LOCUS14238508</name>
</gene>
<dbReference type="EMBL" id="CATNWA010018766">
    <property type="protein sequence ID" value="CAI9609332.1"/>
    <property type="molecule type" value="Genomic_DNA"/>
</dbReference>
<keyword evidence="1" id="KW-0732">Signal</keyword>
<protein>
    <submittedName>
        <fullName evidence="2">Uncharacterized protein</fullName>
    </submittedName>
</protein>
<dbReference type="InterPro" id="IPR042185">
    <property type="entry name" value="Serpin_sf_2"/>
</dbReference>
<reference evidence="2" key="1">
    <citation type="submission" date="2023-05" db="EMBL/GenBank/DDBJ databases">
        <authorList>
            <person name="Stuckert A."/>
        </authorList>
    </citation>
    <scope>NUCLEOTIDE SEQUENCE</scope>
</reference>
<keyword evidence="3" id="KW-1185">Reference proteome</keyword>